<accession>A0ABP5TXA8</accession>
<comment type="caution">
    <text evidence="1">The sequence shown here is derived from an EMBL/GenBank/DDBJ whole genome shotgun (WGS) entry which is preliminary data.</text>
</comment>
<dbReference type="Proteomes" id="UP001501444">
    <property type="component" value="Unassembled WGS sequence"/>
</dbReference>
<evidence type="ECO:0000313" key="1">
    <source>
        <dbReference type="EMBL" id="GAA2361563.1"/>
    </source>
</evidence>
<organism evidence="1 2">
    <name type="scientific">Dactylosporangium salmoneum</name>
    <dbReference type="NCBI Taxonomy" id="53361"/>
    <lineage>
        <taxon>Bacteria</taxon>
        <taxon>Bacillati</taxon>
        <taxon>Actinomycetota</taxon>
        <taxon>Actinomycetes</taxon>
        <taxon>Micromonosporales</taxon>
        <taxon>Micromonosporaceae</taxon>
        <taxon>Dactylosporangium</taxon>
    </lineage>
</organism>
<dbReference type="EMBL" id="BAAARV010000053">
    <property type="protein sequence ID" value="GAA2361563.1"/>
    <property type="molecule type" value="Genomic_DNA"/>
</dbReference>
<reference evidence="2" key="1">
    <citation type="journal article" date="2019" name="Int. J. Syst. Evol. Microbiol.">
        <title>The Global Catalogue of Microorganisms (GCM) 10K type strain sequencing project: providing services to taxonomists for standard genome sequencing and annotation.</title>
        <authorList>
            <consortium name="The Broad Institute Genomics Platform"/>
            <consortium name="The Broad Institute Genome Sequencing Center for Infectious Disease"/>
            <person name="Wu L."/>
            <person name="Ma J."/>
        </authorList>
    </citation>
    <scope>NUCLEOTIDE SEQUENCE [LARGE SCALE GENOMIC DNA]</scope>
    <source>
        <strain evidence="2">JCM 3272</strain>
    </source>
</reference>
<sequence>MLTGRSLLVHCTANQALRCAPIARRPHGGLVISPQRHDEIGLLATAEYLVRRLGFDGPVLLDAARYAGTNRLPASAPFNPRWLRRQRELGLPVLTDSGYVGGGDEAGLVSILHRTMAVPGAIAALPLHPAWLRDRLHLTKLTGHVRAAGVPVALVLEARGDPFGLAGSVPGLLEILGCGVPVLLLRCDLSALGALCHGAVAAAVGTTAALRHLPPLEAVGGRPPPGPRPPSTIFKPTMSYRRITAIQRAKRSRPDPRLWSCDCPVCDGRDLDWMATLDERGREVPAFEHAAAILFALRDELLGEALPLARAARSWAARCADAAYREKELGWSATPMLRHWRETTPGENPVTVAA</sequence>
<evidence type="ECO:0000313" key="2">
    <source>
        <dbReference type="Proteomes" id="UP001501444"/>
    </source>
</evidence>
<proteinExistence type="predicted"/>
<dbReference type="RefSeq" id="WP_344615617.1">
    <property type="nucleotide sequence ID" value="NZ_BAAARV010000053.1"/>
</dbReference>
<protein>
    <recommendedName>
        <fullName evidence="3">tRNA-guanine(15) transglycosylase-like domain-containing protein</fullName>
    </recommendedName>
</protein>
<keyword evidence="2" id="KW-1185">Reference proteome</keyword>
<gene>
    <name evidence="1" type="ORF">GCM10010170_057050</name>
</gene>
<name>A0ABP5TXA8_9ACTN</name>
<evidence type="ECO:0008006" key="3">
    <source>
        <dbReference type="Google" id="ProtNLM"/>
    </source>
</evidence>